<dbReference type="OrthoDB" id="1364739at2"/>
<keyword evidence="5" id="KW-1185">Reference proteome</keyword>
<keyword evidence="1" id="KW-0812">Transmembrane</keyword>
<reference evidence="3 4" key="2">
    <citation type="submission" date="2018-09" db="EMBL/GenBank/DDBJ databases">
        <title>Genomic Encyclopedia of Archaeal and Bacterial Type Strains, Phase II (KMG-II): from individual species to whole genera.</title>
        <authorList>
            <person name="Goeker M."/>
        </authorList>
    </citation>
    <scope>NUCLEOTIDE SEQUENCE [LARGE SCALE GENOMIC DNA]</scope>
    <source>
        <strain evidence="3 4">DSM 27620</strain>
    </source>
</reference>
<dbReference type="AlphaFoldDB" id="A0A420DAN5"/>
<keyword evidence="1" id="KW-0472">Membrane</keyword>
<sequence length="105" mass="12312">MTYFFVAIAYSIDFFNYPNVILILEFGILNFVLAKYFLKLNTYLNILFAFITSSVGIITVYLGWHFKIAPDWDAYGILTAVLSNILVSLIFWEIAFWLKRTYIKD</sequence>
<reference evidence="2" key="1">
    <citation type="journal article" date="2014" name="Int. J. Syst. Evol. Microbiol.">
        <title>Complete genome of a new Firmicutes species belonging to the dominant human colonic microbiota ('Ruminococcus bicirculans') reveals two chromosomes and a selective capacity to utilize plant glucans.</title>
        <authorList>
            <consortium name="NISC Comparative Sequencing Program"/>
            <person name="Wegmann U."/>
            <person name="Louis P."/>
            <person name="Goesmann A."/>
            <person name="Henrissat B."/>
            <person name="Duncan S.H."/>
            <person name="Flint H.J."/>
        </authorList>
    </citation>
    <scope>NUCLEOTIDE SEQUENCE</scope>
    <source>
        <strain evidence="2">CCM 8490</strain>
    </source>
</reference>
<feature type="transmembrane region" description="Helical" evidence="1">
    <location>
        <begin position="20"/>
        <end position="38"/>
    </location>
</feature>
<dbReference type="Proteomes" id="UP000285906">
    <property type="component" value="Unassembled WGS sequence"/>
</dbReference>
<reference evidence="5" key="3">
    <citation type="journal article" date="2019" name="Int. J. Syst. Evol. Microbiol.">
        <title>The Global Catalogue of Microorganisms (GCM) 10K type strain sequencing project: providing services to taxonomists for standard genome sequencing and annotation.</title>
        <authorList>
            <consortium name="The Broad Institute Genomics Platform"/>
            <consortium name="The Broad Institute Genome Sequencing Center for Infectious Disease"/>
            <person name="Wu L."/>
            <person name="Ma J."/>
        </authorList>
    </citation>
    <scope>NUCLEOTIDE SEQUENCE [LARGE SCALE GENOMIC DNA]</scope>
    <source>
        <strain evidence="5">CCM 8490</strain>
    </source>
</reference>
<feature type="transmembrane region" description="Helical" evidence="1">
    <location>
        <begin position="45"/>
        <end position="64"/>
    </location>
</feature>
<evidence type="ECO:0000313" key="2">
    <source>
        <dbReference type="EMBL" id="GGG50597.1"/>
    </source>
</evidence>
<dbReference type="EMBL" id="RAQH01000003">
    <property type="protein sequence ID" value="RKE88196.1"/>
    <property type="molecule type" value="Genomic_DNA"/>
</dbReference>
<dbReference type="EMBL" id="BMCW01000001">
    <property type="protein sequence ID" value="GGG50597.1"/>
    <property type="molecule type" value="Genomic_DNA"/>
</dbReference>
<comment type="caution">
    <text evidence="3">The sequence shown here is derived from an EMBL/GenBank/DDBJ whole genome shotgun (WGS) entry which is preliminary data.</text>
</comment>
<feature type="transmembrane region" description="Helical" evidence="1">
    <location>
        <begin position="76"/>
        <end position="98"/>
    </location>
</feature>
<proteinExistence type="predicted"/>
<dbReference type="RefSeq" id="WP_120212997.1">
    <property type="nucleotide sequence ID" value="NZ_BMCW01000001.1"/>
</dbReference>
<reference evidence="2" key="4">
    <citation type="submission" date="2024-05" db="EMBL/GenBank/DDBJ databases">
        <authorList>
            <person name="Sun Q."/>
            <person name="Sedlacek I."/>
        </authorList>
    </citation>
    <scope>NUCLEOTIDE SEQUENCE</scope>
    <source>
        <strain evidence="2">CCM 8490</strain>
    </source>
</reference>
<accession>A0A420DAN5</accession>
<dbReference type="Proteomes" id="UP000658202">
    <property type="component" value="Unassembled WGS sequence"/>
</dbReference>
<evidence type="ECO:0000313" key="4">
    <source>
        <dbReference type="Proteomes" id="UP000285906"/>
    </source>
</evidence>
<evidence type="ECO:0000313" key="3">
    <source>
        <dbReference type="EMBL" id="RKE88196.1"/>
    </source>
</evidence>
<evidence type="ECO:0000256" key="1">
    <source>
        <dbReference type="SAM" id="Phobius"/>
    </source>
</evidence>
<name>A0A420DAN5_9FLAO</name>
<evidence type="ECO:0000313" key="5">
    <source>
        <dbReference type="Proteomes" id="UP000658202"/>
    </source>
</evidence>
<organism evidence="3 4">
    <name type="scientific">Epilithonimonas arachidiradicis</name>
    <dbReference type="NCBI Taxonomy" id="1617282"/>
    <lineage>
        <taxon>Bacteria</taxon>
        <taxon>Pseudomonadati</taxon>
        <taxon>Bacteroidota</taxon>
        <taxon>Flavobacteriia</taxon>
        <taxon>Flavobacteriales</taxon>
        <taxon>Weeksellaceae</taxon>
        <taxon>Chryseobacterium group</taxon>
        <taxon>Epilithonimonas</taxon>
    </lineage>
</organism>
<gene>
    <name evidence="3" type="ORF">BXY58_1339</name>
    <name evidence="2" type="ORF">GCM10007332_10350</name>
</gene>
<protein>
    <submittedName>
        <fullName evidence="3">Uncharacterized protein</fullName>
    </submittedName>
</protein>
<keyword evidence="1" id="KW-1133">Transmembrane helix</keyword>